<dbReference type="EMBL" id="LSRP01000102">
    <property type="protein sequence ID" value="OJF93993.1"/>
    <property type="molecule type" value="Genomic_DNA"/>
</dbReference>
<evidence type="ECO:0000313" key="2">
    <source>
        <dbReference type="Proteomes" id="UP000182661"/>
    </source>
</evidence>
<dbReference type="Gene3D" id="2.150.10.10">
    <property type="entry name" value="Serralysin-like metalloprotease, C-terminal"/>
    <property type="match status" value="1"/>
</dbReference>
<keyword evidence="2" id="KW-1185">Reference proteome</keyword>
<dbReference type="Pfam" id="PF00353">
    <property type="entry name" value="HemolysinCabind"/>
    <property type="match status" value="1"/>
</dbReference>
<dbReference type="OrthoDB" id="8403141at2"/>
<dbReference type="InterPro" id="IPR018511">
    <property type="entry name" value="Hemolysin-typ_Ca-bd_CS"/>
</dbReference>
<dbReference type="InterPro" id="IPR001343">
    <property type="entry name" value="Hemolysn_Ca-bd"/>
</dbReference>
<dbReference type="AlphaFoldDB" id="A0A657LQ76"/>
<dbReference type="Proteomes" id="UP000182661">
    <property type="component" value="Unassembled WGS sequence"/>
</dbReference>
<dbReference type="GO" id="GO:0005509">
    <property type="term" value="F:calcium ion binding"/>
    <property type="evidence" value="ECO:0007669"/>
    <property type="project" value="InterPro"/>
</dbReference>
<protein>
    <submittedName>
        <fullName evidence="1">Uncharacterized protein</fullName>
    </submittedName>
</protein>
<dbReference type="PROSITE" id="PS00330">
    <property type="entry name" value="HEMOLYSIN_CALCIUM"/>
    <property type="match status" value="1"/>
</dbReference>
<comment type="caution">
    <text evidence="1">The sequence shown here is derived from an EMBL/GenBank/DDBJ whole genome shotgun (WGS) entry which is preliminary data.</text>
</comment>
<dbReference type="PRINTS" id="PR00313">
    <property type="entry name" value="CABNDNGRPT"/>
</dbReference>
<accession>A0A657LQ76</accession>
<reference evidence="1 2" key="1">
    <citation type="submission" date="2016-02" db="EMBL/GenBank/DDBJ databases">
        <title>Genome sequencing of a beta-galactosidase producing bacteria Rhizobium sp. 59.</title>
        <authorList>
            <person name="Wang D."/>
            <person name="Kot W."/>
            <person name="Qin Y."/>
            <person name="Hansen L."/>
            <person name="Naqvi K."/>
            <person name="Rensing C."/>
        </authorList>
    </citation>
    <scope>NUCLEOTIDE SEQUENCE [LARGE SCALE GENOMIC DNA]</scope>
    <source>
        <strain evidence="1 2">59</strain>
    </source>
</reference>
<sequence length="555" mass="54633">MTKTVISKNRTTSVSISGQDDILIVDKGIVVSTSGTALSAAGTATGREIYINGSLASRSGVAVKFGATSAIDSDSLFVVGSAGKISAGGIGLDIKSTGFDLVNHGTIESVQTAVAASGPSFSIVNNGLLTSSAGIAVSASGKSALVVNNGTFAASGNAVVLSGQRANLTNNGEISSLKTTAILSSGSLAILTNHGTAKADGTVIATSGSGVKLTNDGAITSAKGTAITASGATAIITNSGTITAAKDAIILSGDDGKVTNSGLIKAAAYAISVSADDAIVTNYKTIQAGGGIKMAGTGETVANYGTITGTLAALATIDLSKATASSLHNYGLISAKGIAFLGGSGTQSLFNSGTISGAIDLGSGNDYFDGTAGKVIGTVSGGTGNDVFVISDAAIKLVEKVGGGTDLVKSTVSFTLPDNIENMTLNGTAAIKATGNGLANQIHGNSGANTIDGKAGNDTLWGHRGADLLTGGTGADQFVFATGDGKDTITDFAATGSAHDILDLTGLASITDYKDLVSNHMTQVGSDVLINGLSGDSILLKGVKLSTLDAGDFYF</sequence>
<gene>
    <name evidence="1" type="ORF">AX760_20900</name>
</gene>
<name>A0A657LQ76_9HYPH</name>
<dbReference type="RefSeq" id="WP_071834312.1">
    <property type="nucleotide sequence ID" value="NZ_LSRP01000102.1"/>
</dbReference>
<proteinExistence type="predicted"/>
<dbReference type="SUPFAM" id="SSF51120">
    <property type="entry name" value="beta-Roll"/>
    <property type="match status" value="1"/>
</dbReference>
<organism evidence="1 2">
    <name type="scientific">Pararhizobium antarcticum</name>
    <dbReference type="NCBI Taxonomy" id="1798805"/>
    <lineage>
        <taxon>Bacteria</taxon>
        <taxon>Pseudomonadati</taxon>
        <taxon>Pseudomonadota</taxon>
        <taxon>Alphaproteobacteria</taxon>
        <taxon>Hyphomicrobiales</taxon>
        <taxon>Rhizobiaceae</taxon>
        <taxon>Rhizobium/Agrobacterium group</taxon>
        <taxon>Pararhizobium</taxon>
    </lineage>
</organism>
<dbReference type="InterPro" id="IPR011049">
    <property type="entry name" value="Serralysin-like_metalloprot_C"/>
</dbReference>
<evidence type="ECO:0000313" key="1">
    <source>
        <dbReference type="EMBL" id="OJF93993.1"/>
    </source>
</evidence>